<evidence type="ECO:0000256" key="3">
    <source>
        <dbReference type="ARBA" id="ARBA00035306"/>
    </source>
</evidence>
<reference evidence="7" key="1">
    <citation type="journal article" date="2020" name="Ecol. Evol.">
        <title>Genome structure and content of the rice root-knot nematode (Meloidogyne graminicola).</title>
        <authorList>
            <person name="Phan N.T."/>
            <person name="Danchin E.G.J."/>
            <person name="Klopp C."/>
            <person name="Perfus-Barbeoch L."/>
            <person name="Kozlowski D.K."/>
            <person name="Koutsovoulos G.D."/>
            <person name="Lopez-Roques C."/>
            <person name="Bouchez O."/>
            <person name="Zahm M."/>
            <person name="Besnard G."/>
            <person name="Bellafiore S."/>
        </authorList>
    </citation>
    <scope>NUCLEOTIDE SEQUENCE</scope>
    <source>
        <strain evidence="7">VN-18</strain>
    </source>
</reference>
<dbReference type="Proteomes" id="UP000605970">
    <property type="component" value="Unassembled WGS sequence"/>
</dbReference>
<proteinExistence type="inferred from homology"/>
<evidence type="ECO:0000256" key="6">
    <source>
        <dbReference type="RuleBase" id="RU365002"/>
    </source>
</evidence>
<comment type="function">
    <text evidence="6">Catalyzes the hydrolysis of queuosine 5'-phosphate, releasing the nucleobase queuine (q). Is required for salvage of queuine from exogenous queuosine (Q) that is imported and then converted to queuosine 5'-phosphate intracellularly.</text>
</comment>
<keyword evidence="1 6" id="KW-0378">Hydrolase</keyword>
<evidence type="ECO:0000256" key="2">
    <source>
        <dbReference type="ARBA" id="ARBA00035119"/>
    </source>
</evidence>
<comment type="caution">
    <text evidence="7">The sequence shown here is derived from an EMBL/GenBank/DDBJ whole genome shotgun (WGS) entry which is preliminary data.</text>
</comment>
<protein>
    <recommendedName>
        <fullName evidence="3 6">Queuosine 5'-phosphate N-glycosylase/hydrolase</fullName>
        <ecNumber evidence="6">3.2.2.-</ecNumber>
    </recommendedName>
    <alternativeName>
        <fullName evidence="4 6">Queuosine-nucleotide N-glycosylase/hydrolase</fullName>
    </alternativeName>
</protein>
<evidence type="ECO:0000256" key="5">
    <source>
        <dbReference type="ARBA" id="ARBA00048204"/>
    </source>
</evidence>
<dbReference type="EMBL" id="JABEBT010000058">
    <property type="protein sequence ID" value="KAF7634434.1"/>
    <property type="molecule type" value="Genomic_DNA"/>
</dbReference>
<dbReference type="InterPro" id="IPR019438">
    <property type="entry name" value="Q_salvage"/>
</dbReference>
<evidence type="ECO:0000256" key="4">
    <source>
        <dbReference type="ARBA" id="ARBA00035393"/>
    </source>
</evidence>
<comment type="similarity">
    <text evidence="2 6">Belongs to the QNG1 protein family.</text>
</comment>
<keyword evidence="8" id="KW-1185">Reference proteome</keyword>
<accession>A0A8S9ZM06</accession>
<evidence type="ECO:0000313" key="7">
    <source>
        <dbReference type="EMBL" id="KAF7634434.1"/>
    </source>
</evidence>
<dbReference type="Pfam" id="PF10343">
    <property type="entry name" value="Q_salvage"/>
    <property type="match status" value="1"/>
</dbReference>
<sequence length="361" mass="42191">MDSNINTNIFQDVLNPTESSKWIVNNTDPNLIKMNEIGVRKVAEKICNSTMSQLKELKFDECEFHPKNADRETIDWIFFIDTINYSFWTLDENSYWEITRNGTTQSGYFGLCQAVNRAIEKGIPLTSAQYMANIDEKKMEEIFKGDNGYILLPMMNERLEMIQENGKILIEKFQGSFYNCILQCSKSAIKLLELIIENFPNFRDFSEYHGRKVSFLKRAQILVADVYSCLIGKDPNADFFDINKLTMFADYRVPQALAYLGVIEYGPVIMELLKSNKLLKCNSEEEVQIRGFSIEACELIRTEINKIINSPTKNVFNPEVLKRLNKFNSIDVDIWLWLWRRKNAEEIEKKIPFHKCRSIFY</sequence>
<dbReference type="AlphaFoldDB" id="A0A8S9ZM06"/>
<dbReference type="PANTHER" id="PTHR21314">
    <property type="entry name" value="QUEUOSINE 5'-PHOSPHATE N-GLYCOSYLASE_HYDROLASE-RELATED"/>
    <property type="match status" value="1"/>
</dbReference>
<name>A0A8S9ZM06_9BILA</name>
<organism evidence="7 8">
    <name type="scientific">Meloidogyne graminicola</name>
    <dbReference type="NCBI Taxonomy" id="189291"/>
    <lineage>
        <taxon>Eukaryota</taxon>
        <taxon>Metazoa</taxon>
        <taxon>Ecdysozoa</taxon>
        <taxon>Nematoda</taxon>
        <taxon>Chromadorea</taxon>
        <taxon>Rhabditida</taxon>
        <taxon>Tylenchina</taxon>
        <taxon>Tylenchomorpha</taxon>
        <taxon>Tylenchoidea</taxon>
        <taxon>Meloidogynidae</taxon>
        <taxon>Meloidogyninae</taxon>
        <taxon>Meloidogyne</taxon>
    </lineage>
</organism>
<dbReference type="GO" id="GO:0006400">
    <property type="term" value="P:tRNA modification"/>
    <property type="evidence" value="ECO:0007669"/>
    <property type="project" value="TreeGrafter"/>
</dbReference>
<dbReference type="EC" id="3.2.2.-" evidence="6"/>
<dbReference type="GO" id="GO:0016787">
    <property type="term" value="F:hydrolase activity"/>
    <property type="evidence" value="ECO:0007669"/>
    <property type="project" value="UniProtKB-KW"/>
</dbReference>
<comment type="catalytic activity">
    <reaction evidence="5 6">
        <text>queuosine 5'-phosphate + H2O = queuine + D-ribose 5-phosphate</text>
        <dbReference type="Rhea" id="RHEA:75387"/>
        <dbReference type="ChEBI" id="CHEBI:15377"/>
        <dbReference type="ChEBI" id="CHEBI:17433"/>
        <dbReference type="ChEBI" id="CHEBI:78346"/>
        <dbReference type="ChEBI" id="CHEBI:194371"/>
    </reaction>
    <physiologicalReaction direction="left-to-right" evidence="5 6">
        <dbReference type="Rhea" id="RHEA:75388"/>
    </physiologicalReaction>
</comment>
<evidence type="ECO:0000313" key="8">
    <source>
        <dbReference type="Proteomes" id="UP000605970"/>
    </source>
</evidence>
<dbReference type="PANTHER" id="PTHR21314:SF0">
    <property type="entry name" value="QUEUOSINE 5'-PHOSPHATE N-GLYCOSYLASE_HYDROLASE"/>
    <property type="match status" value="1"/>
</dbReference>
<gene>
    <name evidence="7" type="ORF">Mgra_00006189</name>
</gene>
<evidence type="ECO:0000256" key="1">
    <source>
        <dbReference type="ARBA" id="ARBA00022801"/>
    </source>
</evidence>